<evidence type="ECO:0000313" key="1">
    <source>
        <dbReference type="EMBL" id="JAD75569.1"/>
    </source>
</evidence>
<accession>A0A0A9CGZ4</accession>
<proteinExistence type="predicted"/>
<name>A0A0A9CGZ4_ARUDO</name>
<dbReference type="EMBL" id="GBRH01222326">
    <property type="protein sequence ID" value="JAD75569.1"/>
    <property type="molecule type" value="Transcribed_RNA"/>
</dbReference>
<dbReference type="AlphaFoldDB" id="A0A0A9CGZ4"/>
<reference evidence="1" key="2">
    <citation type="journal article" date="2015" name="Data Brief">
        <title>Shoot transcriptome of the giant reed, Arundo donax.</title>
        <authorList>
            <person name="Barrero R.A."/>
            <person name="Guerrero F.D."/>
            <person name="Moolhuijzen P."/>
            <person name="Goolsby J.A."/>
            <person name="Tidwell J."/>
            <person name="Bellgard S.E."/>
            <person name="Bellgard M.I."/>
        </authorList>
    </citation>
    <scope>NUCLEOTIDE SEQUENCE</scope>
    <source>
        <tissue evidence="1">Shoot tissue taken approximately 20 cm above the soil surface</tissue>
    </source>
</reference>
<organism evidence="1">
    <name type="scientific">Arundo donax</name>
    <name type="common">Giant reed</name>
    <name type="synonym">Donax arundinaceus</name>
    <dbReference type="NCBI Taxonomy" id="35708"/>
    <lineage>
        <taxon>Eukaryota</taxon>
        <taxon>Viridiplantae</taxon>
        <taxon>Streptophyta</taxon>
        <taxon>Embryophyta</taxon>
        <taxon>Tracheophyta</taxon>
        <taxon>Spermatophyta</taxon>
        <taxon>Magnoliopsida</taxon>
        <taxon>Liliopsida</taxon>
        <taxon>Poales</taxon>
        <taxon>Poaceae</taxon>
        <taxon>PACMAD clade</taxon>
        <taxon>Arundinoideae</taxon>
        <taxon>Arundineae</taxon>
        <taxon>Arundo</taxon>
    </lineage>
</organism>
<protein>
    <submittedName>
        <fullName evidence="1">Uncharacterized protein</fullName>
    </submittedName>
</protein>
<reference evidence="1" key="1">
    <citation type="submission" date="2014-09" db="EMBL/GenBank/DDBJ databases">
        <authorList>
            <person name="Magalhaes I.L.F."/>
            <person name="Oliveira U."/>
            <person name="Santos F.R."/>
            <person name="Vidigal T.H.D.A."/>
            <person name="Brescovit A.D."/>
            <person name="Santos A.J."/>
        </authorList>
    </citation>
    <scope>NUCLEOTIDE SEQUENCE</scope>
    <source>
        <tissue evidence="1">Shoot tissue taken approximately 20 cm above the soil surface</tissue>
    </source>
</reference>
<sequence length="60" mass="7140">MWRKYRSQDTQKRNNYCLVLCMQRHINKAVDSHFDATNRGFLIDKTIYPSSSGELRFSIV</sequence>